<accession>A0A6I6GN04</accession>
<protein>
    <recommendedName>
        <fullName evidence="4">TNase-like domain-containing protein</fullName>
    </recommendedName>
</protein>
<evidence type="ECO:0000313" key="6">
    <source>
        <dbReference type="Proteomes" id="UP000426027"/>
    </source>
</evidence>
<organism evidence="5 6">
    <name type="scientific">Phnomibacter ginsenosidimutans</name>
    <dbReference type="NCBI Taxonomy" id="2676868"/>
    <lineage>
        <taxon>Bacteria</taxon>
        <taxon>Pseudomonadati</taxon>
        <taxon>Bacteroidota</taxon>
        <taxon>Chitinophagia</taxon>
        <taxon>Chitinophagales</taxon>
        <taxon>Chitinophagaceae</taxon>
        <taxon>Phnomibacter</taxon>
    </lineage>
</organism>
<keyword evidence="1" id="KW-0540">Nuclease</keyword>
<dbReference type="PANTHER" id="PTHR12302">
    <property type="entry name" value="EBNA2 BINDING PROTEIN P100"/>
    <property type="match status" value="1"/>
</dbReference>
<dbReference type="Gene3D" id="2.40.50.90">
    <property type="match status" value="1"/>
</dbReference>
<dbReference type="KEGG" id="fls:GLV81_09560"/>
<dbReference type="Proteomes" id="UP000426027">
    <property type="component" value="Chromosome"/>
</dbReference>
<dbReference type="AlphaFoldDB" id="A0A6I6GN04"/>
<dbReference type="PROSITE" id="PS50830">
    <property type="entry name" value="TNASE_3"/>
    <property type="match status" value="1"/>
</dbReference>
<keyword evidence="6" id="KW-1185">Reference proteome</keyword>
<keyword evidence="2" id="KW-0255">Endonuclease</keyword>
<dbReference type="GO" id="GO:0004519">
    <property type="term" value="F:endonuclease activity"/>
    <property type="evidence" value="ECO:0007669"/>
    <property type="project" value="UniProtKB-KW"/>
</dbReference>
<gene>
    <name evidence="5" type="ORF">GLV81_09560</name>
</gene>
<dbReference type="PANTHER" id="PTHR12302:SF3">
    <property type="entry name" value="SERINE_THREONINE-PROTEIN KINASE 31"/>
    <property type="match status" value="1"/>
</dbReference>
<sequence length="90" mass="10230">MAKAFASKAIYGKTVKVDSTDTDRYGRTIGIVWYDEPAQSLNEALLKAGLAWHYTRYDQNVAWAKLELAARTAQVGLWADKQPVAPWEWR</sequence>
<evidence type="ECO:0000256" key="1">
    <source>
        <dbReference type="ARBA" id="ARBA00022722"/>
    </source>
</evidence>
<keyword evidence="3" id="KW-0378">Hydrolase</keyword>
<proteinExistence type="predicted"/>
<evidence type="ECO:0000259" key="4">
    <source>
        <dbReference type="PROSITE" id="PS50830"/>
    </source>
</evidence>
<dbReference type="InterPro" id="IPR016071">
    <property type="entry name" value="Staphylococal_nuclease_OB-fold"/>
</dbReference>
<dbReference type="GO" id="GO:0005737">
    <property type="term" value="C:cytoplasm"/>
    <property type="evidence" value="ECO:0007669"/>
    <property type="project" value="TreeGrafter"/>
</dbReference>
<reference evidence="5 6" key="1">
    <citation type="submission" date="2019-11" db="EMBL/GenBank/DDBJ databases">
        <authorList>
            <person name="Im W.T."/>
        </authorList>
    </citation>
    <scope>NUCLEOTIDE SEQUENCE [LARGE SCALE GENOMIC DNA]</scope>
    <source>
        <strain evidence="5 6">SB-02</strain>
    </source>
</reference>
<evidence type="ECO:0000313" key="5">
    <source>
        <dbReference type="EMBL" id="QGW28312.1"/>
    </source>
</evidence>
<feature type="domain" description="TNase-like" evidence="4">
    <location>
        <begin position="1"/>
        <end position="80"/>
    </location>
</feature>
<dbReference type="SUPFAM" id="SSF50199">
    <property type="entry name" value="Staphylococcal nuclease"/>
    <property type="match status" value="1"/>
</dbReference>
<dbReference type="Pfam" id="PF00565">
    <property type="entry name" value="SNase"/>
    <property type="match status" value="1"/>
</dbReference>
<name>A0A6I6GN04_9BACT</name>
<dbReference type="InterPro" id="IPR035437">
    <property type="entry name" value="SNase_OB-fold_sf"/>
</dbReference>
<dbReference type="EMBL" id="CP046566">
    <property type="protein sequence ID" value="QGW28312.1"/>
    <property type="molecule type" value="Genomic_DNA"/>
</dbReference>
<dbReference type="GO" id="GO:0016787">
    <property type="term" value="F:hydrolase activity"/>
    <property type="evidence" value="ECO:0007669"/>
    <property type="project" value="UniProtKB-KW"/>
</dbReference>
<evidence type="ECO:0000256" key="2">
    <source>
        <dbReference type="ARBA" id="ARBA00022759"/>
    </source>
</evidence>
<evidence type="ECO:0000256" key="3">
    <source>
        <dbReference type="ARBA" id="ARBA00022801"/>
    </source>
</evidence>